<feature type="transmembrane region" description="Helical" evidence="1">
    <location>
        <begin position="264"/>
        <end position="295"/>
    </location>
</feature>
<feature type="transmembrane region" description="Helical" evidence="1">
    <location>
        <begin position="1008"/>
        <end position="1027"/>
    </location>
</feature>
<feature type="transmembrane region" description="Helical" evidence="1">
    <location>
        <begin position="1210"/>
        <end position="1230"/>
    </location>
</feature>
<protein>
    <submittedName>
        <fullName evidence="2">Uncharacterized protein</fullName>
    </submittedName>
</protein>
<feature type="transmembrane region" description="Helical" evidence="1">
    <location>
        <begin position="1105"/>
        <end position="1125"/>
    </location>
</feature>
<feature type="transmembrane region" description="Helical" evidence="1">
    <location>
        <begin position="760"/>
        <end position="791"/>
    </location>
</feature>
<feature type="transmembrane region" description="Helical" evidence="1">
    <location>
        <begin position="53"/>
        <end position="72"/>
    </location>
</feature>
<keyword evidence="3" id="KW-1185">Reference proteome</keyword>
<feature type="transmembrane region" description="Helical" evidence="1">
    <location>
        <begin position="587"/>
        <end position="607"/>
    </location>
</feature>
<feature type="transmembrane region" description="Helical" evidence="1">
    <location>
        <begin position="899"/>
        <end position="919"/>
    </location>
</feature>
<organism evidence="2 3">
    <name type="scientific">Dermatophagoides farinae</name>
    <name type="common">American house dust mite</name>
    <dbReference type="NCBI Taxonomy" id="6954"/>
    <lineage>
        <taxon>Eukaryota</taxon>
        <taxon>Metazoa</taxon>
        <taxon>Ecdysozoa</taxon>
        <taxon>Arthropoda</taxon>
        <taxon>Chelicerata</taxon>
        <taxon>Arachnida</taxon>
        <taxon>Acari</taxon>
        <taxon>Acariformes</taxon>
        <taxon>Sarcoptiformes</taxon>
        <taxon>Astigmata</taxon>
        <taxon>Psoroptidia</taxon>
        <taxon>Analgoidea</taxon>
        <taxon>Pyroglyphidae</taxon>
        <taxon>Dermatophagoidinae</taxon>
        <taxon>Dermatophagoides</taxon>
    </lineage>
</organism>
<feature type="transmembrane region" description="Helical" evidence="1">
    <location>
        <begin position="1134"/>
        <end position="1157"/>
    </location>
</feature>
<dbReference type="AlphaFoldDB" id="A0A922KZ52"/>
<feature type="transmembrane region" description="Helical" evidence="1">
    <location>
        <begin position="307"/>
        <end position="326"/>
    </location>
</feature>
<feature type="transmembrane region" description="Helical" evidence="1">
    <location>
        <begin position="404"/>
        <end position="424"/>
    </location>
</feature>
<feature type="transmembrane region" description="Helical" evidence="1">
    <location>
        <begin position="1036"/>
        <end position="1054"/>
    </location>
</feature>
<proteinExistence type="predicted"/>
<feature type="transmembrane region" description="Helical" evidence="1">
    <location>
        <begin position="137"/>
        <end position="157"/>
    </location>
</feature>
<reference evidence="2" key="1">
    <citation type="submission" date="2013-05" db="EMBL/GenBank/DDBJ databases">
        <authorList>
            <person name="Yim A.K.Y."/>
            <person name="Chan T.F."/>
            <person name="Ji K.M."/>
            <person name="Liu X.Y."/>
            <person name="Zhou J.W."/>
            <person name="Li R.Q."/>
            <person name="Yang K.Y."/>
            <person name="Li J."/>
            <person name="Li M."/>
            <person name="Law P.T.W."/>
            <person name="Wu Y.L."/>
            <person name="Cai Z.L."/>
            <person name="Qin H."/>
            <person name="Bao Y."/>
            <person name="Leung R.K.K."/>
            <person name="Ng P.K.S."/>
            <person name="Zou J."/>
            <person name="Zhong X.J."/>
            <person name="Ran P.X."/>
            <person name="Zhong N.S."/>
            <person name="Liu Z.G."/>
            <person name="Tsui S.K.W."/>
        </authorList>
    </citation>
    <scope>NUCLEOTIDE SEQUENCE</scope>
    <source>
        <strain evidence="2">Derf</strain>
        <tissue evidence="2">Whole organism</tissue>
    </source>
</reference>
<keyword evidence="1" id="KW-0472">Membrane</keyword>
<reference evidence="2" key="2">
    <citation type="journal article" date="2022" name="Res Sq">
        <title>Comparative Genomics Reveals Insights into the Divergent Evolution of Astigmatic Mites and Household Pest Adaptations.</title>
        <authorList>
            <person name="Xiong Q."/>
            <person name="Wan A.T.-Y."/>
            <person name="Liu X.-Y."/>
            <person name="Fung C.S.-H."/>
            <person name="Xiao X."/>
            <person name="Malainual N."/>
            <person name="Hou J."/>
            <person name="Wang L."/>
            <person name="Wang M."/>
            <person name="Yang K."/>
            <person name="Cui Y."/>
            <person name="Leung E."/>
            <person name="Nong W."/>
            <person name="Shin S.-K."/>
            <person name="Au S."/>
            <person name="Jeong K.Y."/>
            <person name="Chew F.T."/>
            <person name="Hui J."/>
            <person name="Leung T.F."/>
            <person name="Tungtrongchitr A."/>
            <person name="Zhong N."/>
            <person name="Liu Z."/>
            <person name="Tsui S."/>
        </authorList>
    </citation>
    <scope>NUCLEOTIDE SEQUENCE</scope>
    <source>
        <strain evidence="2">Derf</strain>
        <tissue evidence="2">Whole organism</tissue>
    </source>
</reference>
<keyword evidence="1" id="KW-0812">Transmembrane</keyword>
<dbReference type="Proteomes" id="UP000790347">
    <property type="component" value="Unassembled WGS sequence"/>
</dbReference>
<feature type="transmembrane region" description="Helical" evidence="1">
    <location>
        <begin position="92"/>
        <end position="110"/>
    </location>
</feature>
<feature type="transmembrane region" description="Helical" evidence="1">
    <location>
        <begin position="803"/>
        <end position="830"/>
    </location>
</feature>
<keyword evidence="1" id="KW-1133">Transmembrane helix</keyword>
<feature type="transmembrane region" description="Helical" evidence="1">
    <location>
        <begin position="928"/>
        <end position="949"/>
    </location>
</feature>
<gene>
    <name evidence="2" type="ORF">DERF_013826</name>
</gene>
<feature type="transmembrane region" description="Helical" evidence="1">
    <location>
        <begin position="436"/>
        <end position="456"/>
    </location>
</feature>
<feature type="transmembrane region" description="Helical" evidence="1">
    <location>
        <begin position="628"/>
        <end position="648"/>
    </location>
</feature>
<dbReference type="EMBL" id="ASGP02000007">
    <property type="protein sequence ID" value="KAH9497878.1"/>
    <property type="molecule type" value="Genomic_DNA"/>
</dbReference>
<sequence length="1234" mass="146681">MHAITVLIPFITLAHVSYVCHKINDYIPAMQIQLNHSTNLRIKLKYNDLYERLMYGLFESFLGYIAAFFLIISFYMNGNQTTRFQLLHNTELIFYLYWLIRVLLVSLIYIDPEQFPLYKYDYVSFYFWNHRKVLNKFFLIILILLIFVGLVGIKTFFFTHVDTLSFQVLYDCIVYNTDQYYKSRDTDENIAKKLSKRYDDYQQQFASNHRLLSIIIPRFLMNHLFRIRVWIDSWLQLDRVDRNLFENQNKMRLFPNANIKSRTYVLLFVLIIDCFNFIEHIIVAISVLIGMFFIVPELASTDIVRNSLIMKFCLFIELILFLVNVLQMFQCAMLLSCSVSAPYQVFHNTFKHLNRKFYAISEKSRNGKPIGANELKELQVIYRQHNILCYYEIFTDKDVWSQALYYYALVSIPINVTFMCELLLEDLPLQTQLSFIAITAIHVLTGLIPFMTLADISSACHAIRKYIPAMQIQLNRWIHLRMKLKYDDLYERLMFGKKIAFTFGYLGDLTYRGLFEAFLGYIVAFFLIIGFYKNSALYLRTIAFKKNVLFLTKKMLFYFRHFIYKAMKHIVEQHGTSRFRLLHNTEVILYLYGLIRLLIIGLMFFDSKTFPLYEYDYGSHYFWNHRKILNKFFLIILILIFIAGLHGIKTFFYTHVDTLSFQVLYDCIVYNTDQYYKSRDTDENIAMKLSQRFEDYQQQFLRNHRLLSKIIPRFLVNHLFRIRVWIDSWLQLDRVDRNLFENQNKMRFFPNANIKSRKHVLLFVLIIDCFNFIGHIFVAISVLIGMFFIVPELATTDIVKNSLFMKFCLFVELIIFLFDAFLLFQCAMLLSSSVSAPYQVFRNTLKHLNKKFYTISENSRNGKPIGANELKELQFIYRQHNILCYYEIFTDKDAWSHALYYYALVSIPINVTFMCELLLEDLPLKTRFLFIAITAIHVLTGLIPFITLADVSSACHAIRKYIPAMQIQLNRSTHLRTKLKYDDLYERLMHGKKIAFTFGYLGDLTYRGLFEAFLGYIAAFFLIIGFYKNLLNNTEVILYLYWLIRVLFIGLMYLDLDQFPLYEYDYVSLYAKNKKTEELRFIHIEHNTLSYYVLHSDKYTLSQPLYYFALFSIPINVLFMCELIVEDIPAQTQFVFILIALIHVITGLIPFITLAHVSNAFHKIKDYIPAMQLQLNRSTHIRMKFKYDDLYERLMHGKKIAFTFGYLGNLTFRGLFEAFLGYFVAFFLIMEPAC</sequence>
<evidence type="ECO:0000313" key="3">
    <source>
        <dbReference type="Proteomes" id="UP000790347"/>
    </source>
</evidence>
<comment type="caution">
    <text evidence="2">The sequence shown here is derived from an EMBL/GenBank/DDBJ whole genome shotgun (WGS) entry which is preliminary data.</text>
</comment>
<feature type="transmembrane region" description="Helical" evidence="1">
    <location>
        <begin position="513"/>
        <end position="532"/>
    </location>
</feature>
<name>A0A922KZ52_DERFA</name>
<evidence type="ECO:0000313" key="2">
    <source>
        <dbReference type="EMBL" id="KAH9497878.1"/>
    </source>
</evidence>
<accession>A0A922KZ52</accession>
<evidence type="ECO:0000256" key="1">
    <source>
        <dbReference type="SAM" id="Phobius"/>
    </source>
</evidence>